<reference evidence="2 3" key="2">
    <citation type="submission" date="2018-03" db="EMBL/GenBank/DDBJ databases">
        <title>The ancient ancestry and fast evolution of plastids.</title>
        <authorList>
            <person name="Moore K.R."/>
            <person name="Magnabosco C."/>
            <person name="Momper L."/>
            <person name="Gold D.A."/>
            <person name="Bosak T."/>
            <person name="Fournier G.P."/>
        </authorList>
    </citation>
    <scope>NUCLEOTIDE SEQUENCE [LARGE SCALE GENOMIC DNA]</scope>
    <source>
        <strain evidence="2 3">CCAP 1448/3</strain>
    </source>
</reference>
<dbReference type="Pfam" id="PF13483">
    <property type="entry name" value="Lactamase_B_3"/>
    <property type="match status" value="1"/>
</dbReference>
<accession>A0A2T1BZU6</accession>
<dbReference type="RefSeq" id="WP_106290096.1">
    <property type="nucleotide sequence ID" value="NZ_CAWNTC010000138.1"/>
</dbReference>
<evidence type="ECO:0000313" key="2">
    <source>
        <dbReference type="EMBL" id="PSB01447.1"/>
    </source>
</evidence>
<feature type="signal peptide" evidence="1">
    <location>
        <begin position="1"/>
        <end position="31"/>
    </location>
</feature>
<reference evidence="2 3" key="1">
    <citation type="submission" date="2018-02" db="EMBL/GenBank/DDBJ databases">
        <authorList>
            <person name="Cohen D.B."/>
            <person name="Kent A.D."/>
        </authorList>
    </citation>
    <scope>NUCLEOTIDE SEQUENCE [LARGE SCALE GENOMIC DNA]</scope>
    <source>
        <strain evidence="2 3">CCAP 1448/3</strain>
    </source>
</reference>
<name>A0A2T1BZU6_9CYAN</name>
<evidence type="ECO:0000256" key="1">
    <source>
        <dbReference type="SAM" id="SignalP"/>
    </source>
</evidence>
<dbReference type="EMBL" id="PVWJ01000107">
    <property type="protein sequence ID" value="PSB01447.1"/>
    <property type="molecule type" value="Genomic_DNA"/>
</dbReference>
<dbReference type="Gene3D" id="3.60.15.10">
    <property type="entry name" value="Ribonuclease Z/Hydroxyacylglutathione hydrolase-like"/>
    <property type="match status" value="1"/>
</dbReference>
<dbReference type="AlphaFoldDB" id="A0A2T1BZU6"/>
<keyword evidence="3" id="KW-1185">Reference proteome</keyword>
<organism evidence="2 3">
    <name type="scientific">Merismopedia glauca CCAP 1448/3</name>
    <dbReference type="NCBI Taxonomy" id="1296344"/>
    <lineage>
        <taxon>Bacteria</taxon>
        <taxon>Bacillati</taxon>
        <taxon>Cyanobacteriota</taxon>
        <taxon>Cyanophyceae</taxon>
        <taxon>Synechococcales</taxon>
        <taxon>Merismopediaceae</taxon>
        <taxon>Merismopedia</taxon>
    </lineage>
</organism>
<dbReference type="GO" id="GO:0016787">
    <property type="term" value="F:hydrolase activity"/>
    <property type="evidence" value="ECO:0007669"/>
    <property type="project" value="UniProtKB-KW"/>
</dbReference>
<dbReference type="InterPro" id="IPR036866">
    <property type="entry name" value="RibonucZ/Hydroxyglut_hydro"/>
</dbReference>
<evidence type="ECO:0000313" key="3">
    <source>
        <dbReference type="Proteomes" id="UP000238762"/>
    </source>
</evidence>
<sequence>MKRRQLVHYAGAGLLSAIGTGLLSQWQSSQAATPDGLTIKWLGHTCFLFTGGGKRVLVNPFENQGCTAKYRSPKVSADLVLASSLLLDEGGVRNLPGKPKILYEPGVYEIGGIKIQGVSLPHDRLGGRRFGQNVAWKWTQGGIEVLHLGGAAGPVELEQKILFGSPDLVCIPVGGGVKAYTPEEAKQAIQVINPKVIIPTHYRTAGAGDSCDLVGVDKFVGLMQGMDIKQLNSDSIRIKSRDLPQSNSVIRVLKYSF</sequence>
<keyword evidence="2" id="KW-0378">Hydrolase</keyword>
<dbReference type="PANTHER" id="PTHR39189">
    <property type="entry name" value="UPF0173 METAL-DEPENDENT HYDROLASE YTKL"/>
    <property type="match status" value="1"/>
</dbReference>
<dbReference type="PANTHER" id="PTHR39189:SF1">
    <property type="entry name" value="UPF0173 METAL-DEPENDENT HYDROLASE YTKL"/>
    <property type="match status" value="1"/>
</dbReference>
<dbReference type="Proteomes" id="UP000238762">
    <property type="component" value="Unassembled WGS sequence"/>
</dbReference>
<keyword evidence="1" id="KW-0732">Signal</keyword>
<comment type="caution">
    <text evidence="2">The sequence shown here is derived from an EMBL/GenBank/DDBJ whole genome shotgun (WGS) entry which is preliminary data.</text>
</comment>
<gene>
    <name evidence="2" type="ORF">C7B64_18330</name>
</gene>
<dbReference type="SUPFAM" id="SSF56281">
    <property type="entry name" value="Metallo-hydrolase/oxidoreductase"/>
    <property type="match status" value="1"/>
</dbReference>
<feature type="chain" id="PRO_5015718310" evidence="1">
    <location>
        <begin position="32"/>
        <end position="257"/>
    </location>
</feature>
<proteinExistence type="predicted"/>
<dbReference type="OrthoDB" id="9789133at2"/>
<protein>
    <submittedName>
        <fullName evidence="2">Zn-dependent hydrolase</fullName>
    </submittedName>
</protein>